<dbReference type="Gene3D" id="3.10.170.10">
    <property type="match status" value="1"/>
</dbReference>
<dbReference type="SUPFAM" id="SSF55486">
    <property type="entry name" value="Metalloproteases ('zincins'), catalytic domain"/>
    <property type="match status" value="1"/>
</dbReference>
<evidence type="ECO:0000259" key="13">
    <source>
        <dbReference type="Pfam" id="PF07504"/>
    </source>
</evidence>
<evidence type="ECO:0000256" key="6">
    <source>
        <dbReference type="ARBA" id="ARBA00022723"/>
    </source>
</evidence>
<sequence>MPTLASAQTSPAALSTALSQFTSQHAKLGLSAPDVADPAVTSSYTEADSKVTHVYLRQRHQGIEIYGAEADLHLDATNKVVSLHSAFVTNAANAASVAATAPTLTPAQAIAAATRALGLAAPSRLEVVQAGAPAVGMKLSEGGIARSPIGVKLMYQATETKQLVLVWDVTIDDATSDHYWNVRVNAATGALVDKSDYTVSEPVSFSELTQRALGTKNWPEPAVASSVAAPNSYNVYPLTVESPLYGSRQVVVNPADPTYSPFGWHDTNGVAGPEYTITRGNNVHAYEDRNRANAPGYSPDGGTDLIFDYPFDQSAAPQVYQNAAITNLFYWNNLVHDVMAYKGFDEVSGNFQVKNYTGAGLGNDDVRAEAQDGGGTNNANFSTPVDGSRPRMQMYLWPGGVGSITAPATIAGNLPMRGTAYGRTLTAAGPISGRIVLANDGSANPPRACNPLLNAAAINGNIALVYRGGTCSTPTKIRNAQNAGARLVMIADSIPNTAIANYGGAADTVGLRIPSVAISKADGDKIRAALTSGVNVTVAVSGIIRDGDFDNGVIAHEYGHGISNRLTGGPANSNCLGNAEQMGEGWSDFFGLWMTTKPGDQGFTPRGIGNYVTGAPIDGYGIRPQRYSTDFAVNNQTYALIGTGAYTAVHAIGSVWAATLWDLNWKLV</sequence>
<gene>
    <name evidence="14" type="ORF">BXP70_28935</name>
</gene>
<keyword evidence="7" id="KW-0732">Signal</keyword>
<keyword evidence="4" id="KW-0964">Secreted</keyword>
<evidence type="ECO:0000256" key="2">
    <source>
        <dbReference type="ARBA" id="ARBA00004613"/>
    </source>
</evidence>
<dbReference type="Gene3D" id="3.50.30.30">
    <property type="match status" value="1"/>
</dbReference>
<dbReference type="GO" id="GO:0008270">
    <property type="term" value="F:zinc ion binding"/>
    <property type="evidence" value="ECO:0007669"/>
    <property type="project" value="InterPro"/>
</dbReference>
<dbReference type="GO" id="GO:0005615">
    <property type="term" value="C:extracellular space"/>
    <property type="evidence" value="ECO:0007669"/>
    <property type="project" value="InterPro"/>
</dbReference>
<dbReference type="SUPFAM" id="SSF52025">
    <property type="entry name" value="PA domain"/>
    <property type="match status" value="1"/>
</dbReference>
<dbReference type="AlphaFoldDB" id="A0A243W4T0"/>
<comment type="subcellular location">
    <subcellularLocation>
        <location evidence="2">Secreted</location>
    </subcellularLocation>
</comment>
<evidence type="ECO:0000256" key="5">
    <source>
        <dbReference type="ARBA" id="ARBA00022670"/>
    </source>
</evidence>
<proteinExistence type="inferred from homology"/>
<keyword evidence="9" id="KW-0862">Zinc</keyword>
<dbReference type="Pfam" id="PF02128">
    <property type="entry name" value="Peptidase_M36"/>
    <property type="match status" value="1"/>
</dbReference>
<dbReference type="InterPro" id="IPR003137">
    <property type="entry name" value="PA_domain"/>
</dbReference>
<reference evidence="14 15" key="1">
    <citation type="submission" date="2017-01" db="EMBL/GenBank/DDBJ databases">
        <title>A new Hymenobacter.</title>
        <authorList>
            <person name="Liang Y."/>
            <person name="Feng F."/>
        </authorList>
    </citation>
    <scope>NUCLEOTIDE SEQUENCE [LARGE SCALE GENOMIC DNA]</scope>
    <source>
        <strain evidence="14">MIMBbqt21</strain>
    </source>
</reference>
<keyword evidence="8" id="KW-0378">Hydrolase</keyword>
<dbReference type="InterPro" id="IPR027268">
    <property type="entry name" value="Peptidase_M4/M1_CTD_sf"/>
</dbReference>
<dbReference type="GO" id="GO:0004222">
    <property type="term" value="F:metalloendopeptidase activity"/>
    <property type="evidence" value="ECO:0007669"/>
    <property type="project" value="InterPro"/>
</dbReference>
<evidence type="ECO:0000256" key="7">
    <source>
        <dbReference type="ARBA" id="ARBA00022729"/>
    </source>
</evidence>
<name>A0A243W4T0_9BACT</name>
<keyword evidence="15" id="KW-1185">Reference proteome</keyword>
<dbReference type="InterPro" id="IPR001842">
    <property type="entry name" value="Peptidase_M36"/>
</dbReference>
<organism evidence="14 15">
    <name type="scientific">Hymenobacter crusticola</name>
    <dbReference type="NCBI Taxonomy" id="1770526"/>
    <lineage>
        <taxon>Bacteria</taxon>
        <taxon>Pseudomonadati</taxon>
        <taxon>Bacteroidota</taxon>
        <taxon>Cytophagia</taxon>
        <taxon>Cytophagales</taxon>
        <taxon>Hymenobacteraceae</taxon>
        <taxon>Hymenobacter</taxon>
    </lineage>
</organism>
<evidence type="ECO:0000256" key="3">
    <source>
        <dbReference type="ARBA" id="ARBA00006006"/>
    </source>
</evidence>
<feature type="non-terminal residue" evidence="14">
    <location>
        <position position="668"/>
    </location>
</feature>
<protein>
    <recommendedName>
        <fullName evidence="16">PA domain-containing protein</fullName>
    </recommendedName>
</protein>
<dbReference type="InterPro" id="IPR050371">
    <property type="entry name" value="Fungal_virulence_M36"/>
</dbReference>
<evidence type="ECO:0000256" key="1">
    <source>
        <dbReference type="ARBA" id="ARBA00001947"/>
    </source>
</evidence>
<evidence type="ECO:0000313" key="15">
    <source>
        <dbReference type="Proteomes" id="UP000194873"/>
    </source>
</evidence>
<dbReference type="PANTHER" id="PTHR33478:SF1">
    <property type="entry name" value="EXTRACELLULAR METALLOPROTEINASE MEP"/>
    <property type="match status" value="1"/>
</dbReference>
<keyword evidence="11" id="KW-0865">Zymogen</keyword>
<feature type="domain" description="PA" evidence="12">
    <location>
        <begin position="433"/>
        <end position="526"/>
    </location>
</feature>
<dbReference type="InterPro" id="IPR046450">
    <property type="entry name" value="PA_dom_sf"/>
</dbReference>
<dbReference type="Proteomes" id="UP000194873">
    <property type="component" value="Unassembled WGS sequence"/>
</dbReference>
<dbReference type="Pfam" id="PF07504">
    <property type="entry name" value="FTP"/>
    <property type="match status" value="1"/>
</dbReference>
<evidence type="ECO:0000256" key="8">
    <source>
        <dbReference type="ARBA" id="ARBA00022801"/>
    </source>
</evidence>
<evidence type="ECO:0008006" key="16">
    <source>
        <dbReference type="Google" id="ProtNLM"/>
    </source>
</evidence>
<evidence type="ECO:0000256" key="4">
    <source>
        <dbReference type="ARBA" id="ARBA00022525"/>
    </source>
</evidence>
<dbReference type="PANTHER" id="PTHR33478">
    <property type="entry name" value="EXTRACELLULAR METALLOPROTEINASE MEP"/>
    <property type="match status" value="1"/>
</dbReference>
<dbReference type="CDD" id="cd04818">
    <property type="entry name" value="PA_subtilisin_1"/>
    <property type="match status" value="1"/>
</dbReference>
<comment type="similarity">
    <text evidence="3">Belongs to the peptidase M36 family.</text>
</comment>
<evidence type="ECO:0000259" key="12">
    <source>
        <dbReference type="Pfam" id="PF02225"/>
    </source>
</evidence>
<comment type="cofactor">
    <cofactor evidence="1">
        <name>Zn(2+)</name>
        <dbReference type="ChEBI" id="CHEBI:29105"/>
    </cofactor>
</comment>
<keyword evidence="5" id="KW-0645">Protease</keyword>
<accession>A0A243W4T0</accession>
<evidence type="ECO:0000256" key="10">
    <source>
        <dbReference type="ARBA" id="ARBA00023049"/>
    </source>
</evidence>
<evidence type="ECO:0000256" key="11">
    <source>
        <dbReference type="ARBA" id="ARBA00023145"/>
    </source>
</evidence>
<keyword evidence="10" id="KW-0482">Metalloprotease</keyword>
<feature type="domain" description="FTP" evidence="13">
    <location>
        <begin position="40"/>
        <end position="87"/>
    </location>
</feature>
<comment type="caution">
    <text evidence="14">The sequence shown here is derived from an EMBL/GenBank/DDBJ whole genome shotgun (WGS) entry which is preliminary data.</text>
</comment>
<dbReference type="Gene3D" id="1.10.390.10">
    <property type="entry name" value="Neutral Protease Domain 2"/>
    <property type="match status" value="1"/>
</dbReference>
<dbReference type="EMBL" id="MTSE01000083">
    <property type="protein sequence ID" value="OUJ67185.1"/>
    <property type="molecule type" value="Genomic_DNA"/>
</dbReference>
<dbReference type="GO" id="GO:0006508">
    <property type="term" value="P:proteolysis"/>
    <property type="evidence" value="ECO:0007669"/>
    <property type="project" value="UniProtKB-KW"/>
</dbReference>
<dbReference type="InterPro" id="IPR011096">
    <property type="entry name" value="FTP_domain"/>
</dbReference>
<evidence type="ECO:0000313" key="14">
    <source>
        <dbReference type="EMBL" id="OUJ67185.1"/>
    </source>
</evidence>
<dbReference type="Pfam" id="PF02225">
    <property type="entry name" value="PA"/>
    <property type="match status" value="1"/>
</dbReference>
<keyword evidence="6" id="KW-0479">Metal-binding</keyword>
<evidence type="ECO:0000256" key="9">
    <source>
        <dbReference type="ARBA" id="ARBA00022833"/>
    </source>
</evidence>